<feature type="transmembrane region" description="Helical" evidence="1">
    <location>
        <begin position="6"/>
        <end position="27"/>
    </location>
</feature>
<name>A0A2S6ISF9_9FLAO</name>
<keyword evidence="3" id="KW-1185">Reference proteome</keyword>
<dbReference type="AlphaFoldDB" id="A0A2S6ISF9"/>
<comment type="caution">
    <text evidence="2">The sequence shown here is derived from an EMBL/GenBank/DDBJ whole genome shotgun (WGS) entry which is preliminary data.</text>
</comment>
<protein>
    <submittedName>
        <fullName evidence="2">Uncharacterized protein</fullName>
    </submittedName>
</protein>
<keyword evidence="1" id="KW-0472">Membrane</keyword>
<evidence type="ECO:0000313" key="3">
    <source>
        <dbReference type="Proteomes" id="UP000239002"/>
    </source>
</evidence>
<evidence type="ECO:0000256" key="1">
    <source>
        <dbReference type="SAM" id="Phobius"/>
    </source>
</evidence>
<dbReference type="RefSeq" id="WP_104514599.1">
    <property type="nucleotide sequence ID" value="NZ_MQVW01000027.1"/>
</dbReference>
<evidence type="ECO:0000313" key="2">
    <source>
        <dbReference type="EMBL" id="PPK97085.1"/>
    </source>
</evidence>
<dbReference type="OrthoDB" id="1358231at2"/>
<dbReference type="Proteomes" id="UP000239002">
    <property type="component" value="Unassembled WGS sequence"/>
</dbReference>
<accession>A0A2S6ISF9</accession>
<organism evidence="2 3">
    <name type="scientific">Nonlabens xylanidelens</name>
    <dbReference type="NCBI Taxonomy" id="191564"/>
    <lineage>
        <taxon>Bacteria</taxon>
        <taxon>Pseudomonadati</taxon>
        <taxon>Bacteroidota</taxon>
        <taxon>Flavobacteriia</taxon>
        <taxon>Flavobacteriales</taxon>
        <taxon>Flavobacteriaceae</taxon>
        <taxon>Nonlabens</taxon>
    </lineage>
</organism>
<keyword evidence="1" id="KW-1133">Transmembrane helix</keyword>
<keyword evidence="1" id="KW-0812">Transmembrane</keyword>
<proteinExistence type="predicted"/>
<reference evidence="2 3" key="1">
    <citation type="submission" date="2018-02" db="EMBL/GenBank/DDBJ databases">
        <title>Genomic Encyclopedia of Archaeal and Bacterial Type Strains, Phase II (KMG-II): from individual species to whole genera.</title>
        <authorList>
            <person name="Goeker M."/>
        </authorList>
    </citation>
    <scope>NUCLEOTIDE SEQUENCE [LARGE SCALE GENOMIC DNA]</scope>
    <source>
        <strain evidence="2 3">DSM 16809</strain>
    </source>
</reference>
<dbReference type="EMBL" id="PTJE01000001">
    <property type="protein sequence ID" value="PPK97085.1"/>
    <property type="molecule type" value="Genomic_DNA"/>
</dbReference>
<sequence>MKFFKIVKWIAIIGFTCFTLLAAYIYISETTVLPWEKDEVIQLTLDWGGLDKLPKGTKNLEIEKHGSIFTRQFIIGFEIDNPLEIEKWIQNSKRLRDNIPKNQGDIKIYEIYPGEKKSIGGKVKIKNNKIEIDMSWS</sequence>
<gene>
    <name evidence="2" type="ORF">LY01_00912</name>
</gene>